<name>A0ACC2M9A4_PERAE</name>
<reference evidence="1 2" key="1">
    <citation type="journal article" date="2022" name="Hortic Res">
        <title>A haplotype resolved chromosomal level avocado genome allows analysis of novel avocado genes.</title>
        <authorList>
            <person name="Nath O."/>
            <person name="Fletcher S.J."/>
            <person name="Hayward A."/>
            <person name="Shaw L.M."/>
            <person name="Masouleh A.K."/>
            <person name="Furtado A."/>
            <person name="Henry R.J."/>
            <person name="Mitter N."/>
        </authorList>
    </citation>
    <scope>NUCLEOTIDE SEQUENCE [LARGE SCALE GENOMIC DNA]</scope>
    <source>
        <strain evidence="2">cv. Hass</strain>
    </source>
</reference>
<keyword evidence="2" id="KW-1185">Reference proteome</keyword>
<evidence type="ECO:0000313" key="1">
    <source>
        <dbReference type="EMBL" id="KAJ8641732.1"/>
    </source>
</evidence>
<proteinExistence type="predicted"/>
<sequence>MEEPSVAELSPPQKAETLQSLAAGPLSSSISRLSASSRAFPSGKDFHFYYNFNEFKDPVKQIAQQSEALLRSIGSSSDLLFGRPHPLFFPPDDPADSFDWLVDLNDDLYERIDASMDEFQRIRKSEEGSGSGSGSGLVADDGFQLVSKKKKGVGRNSDRNGGKDPSIVTSAVRMASKDQKKTGERSRVPFHIPTIPRPQDEFKILVNNSNEPFAHVWLQRSEDGSRVIHPLEKLSEVDFIDRTVGDAEPIKPLSLETTPFHLVEDVQELKALAAKLRGVNEFAVDLEHNQYRTFQGLTCLMQISTRTEDFVVDTLKLRVHVGPYLREVFKDPSKRKVMHGADRDIIWLQRDFGIYVCNLFDTGQASRVLHMERNSLEHLLHHFCGVAANKEYQNADWRLRPLPDDMIKYAREDTHYLLHIYDLMRGRLIMSSAESACSDDLLLEVYKRSCDVCLQLYEKELLTDTSYLYIYGLQGADFDAEQLAIAAGLYGWRDAVAREEDESTGYILPNKTLLEIARQKPVTSGKLRLLVKSKHPFVERNLGPVVNIIRSSIQNAAAFECASEQLKKGRETECLQMVEAIADDSEGQNAPDYLMETTSALVNNSSEERNKIIGQRTQCLEVPMNAMVESLDRASGVVEQSNEKLSISSSGEARTEMESSTSHSIKAVSVASVQVLKKPNRAFGALLGNPASKRKPSSETKRNASEQEKAEMKVEQIKSSVALPFHSFSSWTEHSKLVIDESIKHVDIPHPETGTQVIVDSAELSKLEEIIPLENDLDDEAAPEEILNTAEDLKQQEFSPQPLGNSDSGGPMSKLDMTDNPMSVADLSSSFQDCFKSLNEWRNLKQTETRAKEPESYPELKPYDYATARKLVRFGDGQEKVGTEGEDAPRAASASRCYISLDLVVHFRGSVSKCQRNQYCYMEVESQVKLMFIVFHRCIGAKERI</sequence>
<dbReference type="EMBL" id="CM056813">
    <property type="protein sequence ID" value="KAJ8641732.1"/>
    <property type="molecule type" value="Genomic_DNA"/>
</dbReference>
<protein>
    <submittedName>
        <fullName evidence="1">Uncharacterized protein</fullName>
    </submittedName>
</protein>
<accession>A0ACC2M9A4</accession>
<gene>
    <name evidence="1" type="ORF">MRB53_018426</name>
</gene>
<comment type="caution">
    <text evidence="1">The sequence shown here is derived from an EMBL/GenBank/DDBJ whole genome shotgun (WGS) entry which is preliminary data.</text>
</comment>
<dbReference type="Proteomes" id="UP001234297">
    <property type="component" value="Chromosome 5"/>
</dbReference>
<organism evidence="1 2">
    <name type="scientific">Persea americana</name>
    <name type="common">Avocado</name>
    <dbReference type="NCBI Taxonomy" id="3435"/>
    <lineage>
        <taxon>Eukaryota</taxon>
        <taxon>Viridiplantae</taxon>
        <taxon>Streptophyta</taxon>
        <taxon>Embryophyta</taxon>
        <taxon>Tracheophyta</taxon>
        <taxon>Spermatophyta</taxon>
        <taxon>Magnoliopsida</taxon>
        <taxon>Magnoliidae</taxon>
        <taxon>Laurales</taxon>
        <taxon>Lauraceae</taxon>
        <taxon>Persea</taxon>
    </lineage>
</organism>
<evidence type="ECO:0000313" key="2">
    <source>
        <dbReference type="Proteomes" id="UP001234297"/>
    </source>
</evidence>